<feature type="domain" description="Glycosyltransferase N-terminal" evidence="3">
    <location>
        <begin position="7"/>
        <end position="44"/>
    </location>
</feature>
<dbReference type="GO" id="GO:0080044">
    <property type="term" value="F:quercetin 7-O-glucosyltransferase activity"/>
    <property type="evidence" value="ECO:0007669"/>
    <property type="project" value="TreeGrafter"/>
</dbReference>
<dbReference type="AlphaFoldDB" id="A0A834YKN2"/>
<evidence type="ECO:0000313" key="5">
    <source>
        <dbReference type="Proteomes" id="UP000655225"/>
    </source>
</evidence>
<reference evidence="4 5" key="1">
    <citation type="submission" date="2020-04" db="EMBL/GenBank/DDBJ databases">
        <title>Plant Genome Project.</title>
        <authorList>
            <person name="Zhang R.-G."/>
        </authorList>
    </citation>
    <scope>NUCLEOTIDE SEQUENCE [LARGE SCALE GENOMIC DNA]</scope>
    <source>
        <strain evidence="4">YNK0</strain>
        <tissue evidence="4">Leaf</tissue>
    </source>
</reference>
<dbReference type="PANTHER" id="PTHR11926:SF1412">
    <property type="entry name" value="UDP-GLYCOSYLTRANSFERASE 83A1-LIKE"/>
    <property type="match status" value="1"/>
</dbReference>
<dbReference type="EMBL" id="JABCRI010000018">
    <property type="protein sequence ID" value="KAF8389725.1"/>
    <property type="molecule type" value="Genomic_DNA"/>
</dbReference>
<dbReference type="Proteomes" id="UP000655225">
    <property type="component" value="Unassembled WGS sequence"/>
</dbReference>
<dbReference type="Gene3D" id="3.40.50.2000">
    <property type="entry name" value="Glycogen Phosphorylase B"/>
    <property type="match status" value="2"/>
</dbReference>
<protein>
    <recommendedName>
        <fullName evidence="3">Glycosyltransferase N-terminal domain-containing protein</fullName>
    </recommendedName>
</protein>
<accession>A0A834YKN2</accession>
<evidence type="ECO:0000313" key="4">
    <source>
        <dbReference type="EMBL" id="KAF8389725.1"/>
    </source>
</evidence>
<dbReference type="OMA" id="MERQPHA"/>
<comment type="similarity">
    <text evidence="1">Belongs to the UDP-glycosyltransferase family.</text>
</comment>
<organism evidence="4 5">
    <name type="scientific">Tetracentron sinense</name>
    <name type="common">Spur-leaf</name>
    <dbReference type="NCBI Taxonomy" id="13715"/>
    <lineage>
        <taxon>Eukaryota</taxon>
        <taxon>Viridiplantae</taxon>
        <taxon>Streptophyta</taxon>
        <taxon>Embryophyta</taxon>
        <taxon>Tracheophyta</taxon>
        <taxon>Spermatophyta</taxon>
        <taxon>Magnoliopsida</taxon>
        <taxon>Trochodendrales</taxon>
        <taxon>Trochodendraceae</taxon>
        <taxon>Tetracentron</taxon>
    </lineage>
</organism>
<dbReference type="Pfam" id="PF00201">
    <property type="entry name" value="UDPGT"/>
    <property type="match status" value="1"/>
</dbReference>
<dbReference type="InterPro" id="IPR058980">
    <property type="entry name" value="Glyco_transf_N"/>
</dbReference>
<dbReference type="OrthoDB" id="5835829at2759"/>
<dbReference type="Pfam" id="PF26168">
    <property type="entry name" value="Glyco_transf_N"/>
    <property type="match status" value="1"/>
</dbReference>
<dbReference type="FunFam" id="3.40.50.2000:FF:000061">
    <property type="entry name" value="UDP-glycosyltransferase 83A1"/>
    <property type="match status" value="1"/>
</dbReference>
<proteinExistence type="inferred from homology"/>
<dbReference type="SUPFAM" id="SSF53756">
    <property type="entry name" value="UDP-Glycosyltransferase/glycogen phosphorylase"/>
    <property type="match status" value="1"/>
</dbReference>
<dbReference type="InterPro" id="IPR002213">
    <property type="entry name" value="UDP_glucos_trans"/>
</dbReference>
<name>A0A834YKN2_TETSI</name>
<gene>
    <name evidence="4" type="ORF">HHK36_024244</name>
</gene>
<comment type="caution">
    <text evidence="4">The sequence shown here is derived from an EMBL/GenBank/DDBJ whole genome shotgun (WGS) entry which is preliminary data.</text>
</comment>
<dbReference type="FunFam" id="3.40.50.2000:FF:000108">
    <property type="entry name" value="UDP-glycosyltransferase 83A1"/>
    <property type="match status" value="1"/>
</dbReference>
<keyword evidence="2" id="KW-0808">Transferase</keyword>
<sequence>MGRRPHVLVVPFPAQGHVMPLMKLSHRLVSRGIKVTFVTTEFIKAQFMAASPEKCEESDRIHLVSVPDGLEPGDDQNDLIKLIKTIPRIMEGHLEDIIRKINKSDDEQISCVIVDTTIGWALDVPVKMGIKRATYYPSPPAFLALNLKIPKLIEDGIINNNGKTYYGNLCCYRGTNKKNEMALSLSLTNNHAVKVSNWVLCNSFYELDPLLHDLIPNLLPIGPLLSSNRLEQPSGSFWPEDSTCLSWLNKQPARSVIYVAFGSIAIFNQHQFDELALGLELVGLTFLWVVRSDHAVYPDGFRDRVAHHGKIVKWVPQQKVLAHPSIACFFTHCGWNSIMDGLSMGVPFIGWPYFSDHFYIKRCICDVWKVGLGLDPEEDGIVSRHQIKSKVENLLHDEGIRVNVLKMKEIARQAVSDGGSSSKNLQEFIKEIMTL</sequence>
<dbReference type="PANTHER" id="PTHR11926">
    <property type="entry name" value="GLUCOSYL/GLUCURONOSYL TRANSFERASES"/>
    <property type="match status" value="1"/>
</dbReference>
<evidence type="ECO:0000256" key="2">
    <source>
        <dbReference type="ARBA" id="ARBA00022679"/>
    </source>
</evidence>
<evidence type="ECO:0000256" key="1">
    <source>
        <dbReference type="ARBA" id="ARBA00009995"/>
    </source>
</evidence>
<dbReference type="CDD" id="cd03784">
    <property type="entry name" value="GT1_Gtf-like"/>
    <property type="match status" value="1"/>
</dbReference>
<keyword evidence="5" id="KW-1185">Reference proteome</keyword>
<evidence type="ECO:0000259" key="3">
    <source>
        <dbReference type="Pfam" id="PF26168"/>
    </source>
</evidence>
<dbReference type="GO" id="GO:0080043">
    <property type="term" value="F:quercetin 3-O-glucosyltransferase activity"/>
    <property type="evidence" value="ECO:0007669"/>
    <property type="project" value="TreeGrafter"/>
</dbReference>